<dbReference type="GeneID" id="93136291"/>
<reference evidence="3 5" key="2">
    <citation type="submission" date="2020-04" db="EMBL/GenBank/DDBJ databases">
        <authorList>
            <person name="Pieper L."/>
        </authorList>
    </citation>
    <scope>NUCLEOTIDE SEQUENCE [LARGE SCALE GENOMIC DNA]</scope>
    <source>
        <strain evidence="3 5">F22</strain>
    </source>
</reference>
<reference evidence="2 4" key="1">
    <citation type="submission" date="2015-09" db="EMBL/GenBank/DDBJ databases">
        <authorList>
            <consortium name="Pathogen Informatics"/>
        </authorList>
    </citation>
    <scope>NUCLEOTIDE SEQUENCE [LARGE SCALE GENOMIC DNA]</scope>
    <source>
        <strain evidence="2 4">2789STDY5834962</strain>
    </source>
</reference>
<dbReference type="Proteomes" id="UP000554488">
    <property type="component" value="Unassembled WGS sequence"/>
</dbReference>
<evidence type="ECO:0000313" key="3">
    <source>
        <dbReference type="EMBL" id="NUN87543.1"/>
    </source>
</evidence>
<feature type="region of interest" description="Disordered" evidence="1">
    <location>
        <begin position="309"/>
        <end position="328"/>
    </location>
</feature>
<organism evidence="2 4">
    <name type="scientific">Coprococcus comes</name>
    <dbReference type="NCBI Taxonomy" id="410072"/>
    <lineage>
        <taxon>Bacteria</taxon>
        <taxon>Bacillati</taxon>
        <taxon>Bacillota</taxon>
        <taxon>Clostridia</taxon>
        <taxon>Lachnospirales</taxon>
        <taxon>Lachnospiraceae</taxon>
        <taxon>Coprococcus</taxon>
    </lineage>
</organism>
<protein>
    <submittedName>
        <fullName evidence="2">Uncharacterized protein</fullName>
    </submittedName>
</protein>
<dbReference type="Pfam" id="PF18941">
    <property type="entry name" value="DUF5688"/>
    <property type="match status" value="1"/>
</dbReference>
<dbReference type="Proteomes" id="UP000095727">
    <property type="component" value="Unassembled WGS sequence"/>
</dbReference>
<gene>
    <name evidence="2" type="ORF">ERS852574_02136</name>
    <name evidence="3" type="ORF">HUU93_13215</name>
</gene>
<accession>A0A173TEZ0</accession>
<dbReference type="EMBL" id="JABWDC010000064">
    <property type="protein sequence ID" value="NUN87543.1"/>
    <property type="molecule type" value="Genomic_DNA"/>
</dbReference>
<dbReference type="RefSeq" id="WP_006426178.1">
    <property type="nucleotide sequence ID" value="NZ_CYXR01000015.1"/>
</dbReference>
<sequence>MIAKEMIAEKVFAEGVAKDIRNFLPAKYENAEFQVMQMNKNNGVQMVGVQVRLQEENVCPVVYVEPFFNEIRLGEPVEKVMNEIARCMEEAGNVPFLHSGINPMDYDSVKEHLAVMLVNTQANKRMLQEMPHENMEDLSAICYVDFPVESNDGKATMKVKNEHLKMWNVDAKEMFQQARANTQPVNTPILQSMDEMLLSIFNEEGHATNLLDENVDFGLRSHDMLYALTNVEKQYGASMITQPEVLNKLEQLFPEGFYVLPSSVHEVLIVPDNGEMEPKMLGEMVREVNKNEVERQEVLSDRVYSYDKEKHQIRQEPDSIQKVKEMER</sequence>
<evidence type="ECO:0000313" key="2">
    <source>
        <dbReference type="EMBL" id="CUN01291.1"/>
    </source>
</evidence>
<dbReference type="AlphaFoldDB" id="A0A173TEZ0"/>
<proteinExistence type="predicted"/>
<reference evidence="3 5" key="3">
    <citation type="submission" date="2020-07" db="EMBL/GenBank/DDBJ databases">
        <title>Bacterial metabolism rescues the inhibition of intestinal drug absorption by food and drug additives.</title>
        <authorList>
            <person name="Zou L."/>
            <person name="Spanogiannopoulos P."/>
            <person name="Chien H.-C."/>
            <person name="Pieper L.M."/>
            <person name="Cai W."/>
            <person name="Khuri N."/>
            <person name="Pottel J."/>
            <person name="Vora B."/>
            <person name="Ni Z."/>
            <person name="Tsakalozou E."/>
            <person name="Zhang W."/>
            <person name="Shoichet B.K."/>
            <person name="Giacomini K.M."/>
            <person name="Turnbaugh P.J."/>
        </authorList>
    </citation>
    <scope>NUCLEOTIDE SEQUENCE [LARGE SCALE GENOMIC DNA]</scope>
    <source>
        <strain evidence="3 5">F22</strain>
    </source>
</reference>
<evidence type="ECO:0000313" key="4">
    <source>
        <dbReference type="Proteomes" id="UP000095727"/>
    </source>
</evidence>
<evidence type="ECO:0000256" key="1">
    <source>
        <dbReference type="SAM" id="MobiDB-lite"/>
    </source>
</evidence>
<dbReference type="InterPro" id="IPR043743">
    <property type="entry name" value="DUF5688"/>
</dbReference>
<evidence type="ECO:0000313" key="5">
    <source>
        <dbReference type="Proteomes" id="UP000554488"/>
    </source>
</evidence>
<name>A0A173TEZ0_9FIRM</name>
<dbReference type="EMBL" id="CYXR01000015">
    <property type="protein sequence ID" value="CUN01291.1"/>
    <property type="molecule type" value="Genomic_DNA"/>
</dbReference>